<evidence type="ECO:0000256" key="1">
    <source>
        <dbReference type="ARBA" id="ARBA00004544"/>
    </source>
</evidence>
<dbReference type="PRINTS" id="PR01802">
    <property type="entry name" value="SYNEMBRYN"/>
</dbReference>
<dbReference type="GO" id="GO:0005938">
    <property type="term" value="C:cell cortex"/>
    <property type="evidence" value="ECO:0007669"/>
    <property type="project" value="UniProtKB-SubCell"/>
</dbReference>
<evidence type="ECO:0000256" key="5">
    <source>
        <dbReference type="ARBA" id="ARBA00023186"/>
    </source>
</evidence>
<gene>
    <name evidence="8" type="ORF">JZ751_015159</name>
</gene>
<keyword evidence="4 6" id="KW-0344">Guanine-nucleotide releasing factor</keyword>
<dbReference type="GO" id="GO:0005886">
    <property type="term" value="C:plasma membrane"/>
    <property type="evidence" value="ECO:0007669"/>
    <property type="project" value="TreeGrafter"/>
</dbReference>
<feature type="region of interest" description="Disordered" evidence="7">
    <location>
        <begin position="597"/>
        <end position="646"/>
    </location>
</feature>
<accession>A0A8T2NPZ1</accession>
<feature type="compositionally biased region" description="Polar residues" evidence="7">
    <location>
        <begin position="180"/>
        <end position="206"/>
    </location>
</feature>
<dbReference type="InterPro" id="IPR016024">
    <property type="entry name" value="ARM-type_fold"/>
</dbReference>
<dbReference type="PANTHER" id="PTHR12425:SF3">
    <property type="entry name" value="SYNEMBRYN"/>
    <property type="match status" value="1"/>
</dbReference>
<feature type="compositionally biased region" description="Acidic residues" evidence="7">
    <location>
        <begin position="631"/>
        <end position="645"/>
    </location>
</feature>
<comment type="caution">
    <text evidence="8">The sequence shown here is derived from an EMBL/GenBank/DDBJ whole genome shotgun (WGS) entry which is preliminary data.</text>
</comment>
<feature type="region of interest" description="Disordered" evidence="7">
    <location>
        <begin position="180"/>
        <end position="249"/>
    </location>
</feature>
<dbReference type="Proteomes" id="UP000824540">
    <property type="component" value="Unassembled WGS sequence"/>
</dbReference>
<dbReference type="InterPro" id="IPR011989">
    <property type="entry name" value="ARM-like"/>
</dbReference>
<sequence>MAVDVERIIQSIKEGDQDSVHMQLQEYNIENAECFFFNVEERERRKFRRNKVREYVPDSDSDFDSDSSEDADLILRRRLAAALIWFIRTQLQPGVLRVCLRSLRILSRDRQALAPLVTDTALLTLARYGGISSLPLPLEQERDVELYTYINDIDVSAIDVQSEAAAPTCAAAHVPEVATQTPTDCPSVTTAEGTHPQTQASPTAECTTTPSPPHGGGPESPEHHGAAERDANGAASHSSADHAETSSTAVANAAETHAEHCANARPDARMVLARGKKDSGREREEEEEEEGQDDREVWRKEAMKTLCNIVYNSQKAQERASSLRLLSGLSERLKKGTQAPEPPSGQFYELRLLFLLTALRPELRVQLLQERGVSMLTAALEQCLEVQWGEGFEVLRNPTAPPVSKEVSQRAMEILKTLFNITYSVHRKEPDEEDAALYRHLAAVLRHCLLLQCDGEERTEELQGHTVNVLSALPLQCLDVLLSVRLSEGSREWEGVNMDCVHTLLGFMERRLDRGQKLKEKLTPVLNLLTESCRAHRETRHYLKQQILPPLRDVACRPEQGPTVRGRLVRLMTHVDTDIKHCAAELLFVLCKENGRQSAGGQYSSDSDSDTEEYRLAKSRINPVTGRVEEEQPDPMEGMTEEEKEEEARKLINIFNRLSHDNIIQPMGVTTDGRLAPLCGPLRDSTLAEERESDDSEEID</sequence>
<feature type="compositionally biased region" description="Basic and acidic residues" evidence="7">
    <location>
        <begin position="220"/>
        <end position="231"/>
    </location>
</feature>
<evidence type="ECO:0000256" key="2">
    <source>
        <dbReference type="ARBA" id="ARBA00009049"/>
    </source>
</evidence>
<feature type="compositionally biased region" description="Acidic residues" evidence="7">
    <location>
        <begin position="691"/>
        <end position="700"/>
    </location>
</feature>
<feature type="compositionally biased region" description="Acidic residues" evidence="7">
    <location>
        <begin position="284"/>
        <end position="293"/>
    </location>
</feature>
<evidence type="ECO:0000313" key="8">
    <source>
        <dbReference type="EMBL" id="KAG9342943.1"/>
    </source>
</evidence>
<keyword evidence="3 6" id="KW-0963">Cytoplasm</keyword>
<dbReference type="GO" id="GO:0001965">
    <property type="term" value="F:G-protein alpha-subunit binding"/>
    <property type="evidence" value="ECO:0007669"/>
    <property type="project" value="UniProtKB-UniRule"/>
</dbReference>
<dbReference type="OrthoDB" id="5585685at2759"/>
<feature type="region of interest" description="Disordered" evidence="7">
    <location>
        <begin position="681"/>
        <end position="700"/>
    </location>
</feature>
<keyword evidence="9" id="KW-1185">Reference proteome</keyword>
<dbReference type="PANTHER" id="PTHR12425">
    <property type="entry name" value="SYNEMBRYN"/>
    <property type="match status" value="1"/>
</dbReference>
<feature type="region of interest" description="Disordered" evidence="7">
    <location>
        <begin position="275"/>
        <end position="296"/>
    </location>
</feature>
<evidence type="ECO:0000256" key="6">
    <source>
        <dbReference type="RuleBase" id="RU369048"/>
    </source>
</evidence>
<dbReference type="AlphaFoldDB" id="A0A8T2NPZ1"/>
<evidence type="ECO:0000256" key="7">
    <source>
        <dbReference type="SAM" id="MobiDB-lite"/>
    </source>
</evidence>
<dbReference type="Pfam" id="PF10165">
    <property type="entry name" value="Ric8"/>
    <property type="match status" value="2"/>
</dbReference>
<dbReference type="GO" id="GO:0005085">
    <property type="term" value="F:guanyl-nucleotide exchange factor activity"/>
    <property type="evidence" value="ECO:0007669"/>
    <property type="project" value="UniProtKB-UniRule"/>
</dbReference>
<comment type="function">
    <text evidence="6">Chaperone that specifically binds and folds nascent G alpha proteins prior to G protein heterotrimer formation. Also acts as a guanine nucleotide exchange factor (GEF) for G alpha proteins by stimulating exchange of bound GDP for free GTP.</text>
</comment>
<evidence type="ECO:0000313" key="9">
    <source>
        <dbReference type="Proteomes" id="UP000824540"/>
    </source>
</evidence>
<dbReference type="InterPro" id="IPR008376">
    <property type="entry name" value="Chaperone_Ric-8_A/B"/>
</dbReference>
<keyword evidence="5" id="KW-0143">Chaperone</keyword>
<name>A0A8T2NPZ1_9TELE</name>
<evidence type="ECO:0000256" key="4">
    <source>
        <dbReference type="ARBA" id="ARBA00022658"/>
    </source>
</evidence>
<organism evidence="8 9">
    <name type="scientific">Albula glossodonta</name>
    <name type="common">roundjaw bonefish</name>
    <dbReference type="NCBI Taxonomy" id="121402"/>
    <lineage>
        <taxon>Eukaryota</taxon>
        <taxon>Metazoa</taxon>
        <taxon>Chordata</taxon>
        <taxon>Craniata</taxon>
        <taxon>Vertebrata</taxon>
        <taxon>Euteleostomi</taxon>
        <taxon>Actinopterygii</taxon>
        <taxon>Neopterygii</taxon>
        <taxon>Teleostei</taxon>
        <taxon>Albuliformes</taxon>
        <taxon>Albulidae</taxon>
        <taxon>Albula</taxon>
    </lineage>
</organism>
<dbReference type="SUPFAM" id="SSF48371">
    <property type="entry name" value="ARM repeat"/>
    <property type="match status" value="1"/>
</dbReference>
<dbReference type="GO" id="GO:0007186">
    <property type="term" value="P:G protein-coupled receptor signaling pathway"/>
    <property type="evidence" value="ECO:0007669"/>
    <property type="project" value="TreeGrafter"/>
</dbReference>
<comment type="subunit">
    <text evidence="6">Interacts with some GDP-bound G alpha proteins. Does not interact with G-alpha proteins when they are in complex with subunits beta and gamma.</text>
</comment>
<protein>
    <recommendedName>
        <fullName evidence="6">Synembryn</fullName>
    </recommendedName>
    <alternativeName>
        <fullName evidence="6">Protein Ric-8</fullName>
    </alternativeName>
</protein>
<comment type="similarity">
    <text evidence="2 6">Belongs to the synembryn family.</text>
</comment>
<dbReference type="InterPro" id="IPR019318">
    <property type="entry name" value="Gua_nucleotide_exch_fac_Ric8"/>
</dbReference>
<proteinExistence type="inferred from homology"/>
<evidence type="ECO:0000256" key="3">
    <source>
        <dbReference type="ARBA" id="ARBA00022490"/>
    </source>
</evidence>
<dbReference type="Gene3D" id="1.25.10.10">
    <property type="entry name" value="Leucine-rich Repeat Variant"/>
    <property type="match status" value="1"/>
</dbReference>
<comment type="subcellular location">
    <subcellularLocation>
        <location evidence="1">Cytoplasm</location>
        <location evidence="1">Cell cortex</location>
    </subcellularLocation>
</comment>
<reference evidence="8" key="1">
    <citation type="thesis" date="2021" institute="BYU ScholarsArchive" country="Provo, UT, USA">
        <title>Applications of and Algorithms for Genome Assembly and Genomic Analyses with an Emphasis on Marine Teleosts.</title>
        <authorList>
            <person name="Pickett B.D."/>
        </authorList>
    </citation>
    <scope>NUCLEOTIDE SEQUENCE</scope>
    <source>
        <strain evidence="8">HI-2016</strain>
    </source>
</reference>
<dbReference type="EMBL" id="JAFBMS010000025">
    <property type="protein sequence ID" value="KAG9342943.1"/>
    <property type="molecule type" value="Genomic_DNA"/>
</dbReference>